<dbReference type="RefSeq" id="WP_152098469.1">
    <property type="nucleotide sequence ID" value="NZ_AP021861.1"/>
</dbReference>
<organism evidence="1 2">
    <name type="scientific">Lacipirellula parvula</name>
    <dbReference type="NCBI Taxonomy" id="2650471"/>
    <lineage>
        <taxon>Bacteria</taxon>
        <taxon>Pseudomonadati</taxon>
        <taxon>Planctomycetota</taxon>
        <taxon>Planctomycetia</taxon>
        <taxon>Pirellulales</taxon>
        <taxon>Lacipirellulaceae</taxon>
        <taxon>Lacipirellula</taxon>
    </lineage>
</organism>
<dbReference type="Proteomes" id="UP000326837">
    <property type="component" value="Chromosome"/>
</dbReference>
<proteinExistence type="predicted"/>
<evidence type="ECO:0000313" key="2">
    <source>
        <dbReference type="Proteomes" id="UP000326837"/>
    </source>
</evidence>
<sequence>MGKVGAKIDHSRRVQYPVICTAEQENRLVKTLLVAATIAILSLSQSQAEAAIIELTTGDPRISPHVSGWKSTTGRSWSPFASVFSFGQHPTRSDPYYDRSYFIFDLSGVHGSIVSAELLMENGLVTSTDPFETVSLYDVSTPISVLLNQTAISTEATFNDLGTGVKYATNASFSSAKTDANVIRTFTLNQDALAAINAKIGSVFAMGGSMESMDPRRGVAETIAGSYSKLRLTVVPEPAAAMLAIPATLGFASLRRRVVA</sequence>
<dbReference type="EMBL" id="AP021861">
    <property type="protein sequence ID" value="BBO32519.1"/>
    <property type="molecule type" value="Genomic_DNA"/>
</dbReference>
<keyword evidence="2" id="KW-1185">Reference proteome</keyword>
<reference evidence="2" key="1">
    <citation type="submission" date="2019-10" db="EMBL/GenBank/DDBJ databases">
        <title>Lacipirellula parvula gen. nov., sp. nov., representing a lineage of planctomycetes widespread in freshwater anoxic habitats, and description of the family Lacipirellulaceae.</title>
        <authorList>
            <person name="Dedysh S.N."/>
            <person name="Kulichevskaya I.S."/>
            <person name="Beletsky A.V."/>
            <person name="Rakitin A.L."/>
            <person name="Mardanov A.V."/>
            <person name="Ivanova A.A."/>
            <person name="Saltykova V.X."/>
            <person name="Rijpstra W.I.C."/>
            <person name="Sinninghe Damste J.S."/>
            <person name="Ravin N.V."/>
        </authorList>
    </citation>
    <scope>NUCLEOTIDE SEQUENCE [LARGE SCALE GENOMIC DNA]</scope>
    <source>
        <strain evidence="2">PX69</strain>
    </source>
</reference>
<evidence type="ECO:0000313" key="1">
    <source>
        <dbReference type="EMBL" id="BBO32519.1"/>
    </source>
</evidence>
<protein>
    <submittedName>
        <fullName evidence="1">Uncharacterized protein</fullName>
    </submittedName>
</protein>
<name>A0A5K7XHU8_9BACT</name>
<dbReference type="KEGG" id="lpav:PLANPX_2131"/>
<gene>
    <name evidence="1" type="ORF">PLANPX_2131</name>
</gene>
<accession>A0A5K7XHU8</accession>
<dbReference type="AlphaFoldDB" id="A0A5K7XHU8"/>